<feature type="transmembrane region" description="Helical" evidence="1">
    <location>
        <begin position="506"/>
        <end position="526"/>
    </location>
</feature>
<dbReference type="GO" id="GO:0042910">
    <property type="term" value="F:xenobiotic transmembrane transporter activity"/>
    <property type="evidence" value="ECO:0007669"/>
    <property type="project" value="TreeGrafter"/>
</dbReference>
<feature type="transmembrane region" description="Helical" evidence="1">
    <location>
        <begin position="921"/>
        <end position="942"/>
    </location>
</feature>
<dbReference type="Gene3D" id="3.30.70.1320">
    <property type="entry name" value="Multidrug efflux transporter AcrB pore domain like"/>
    <property type="match status" value="1"/>
</dbReference>
<dbReference type="PATRIC" id="fig|1121451.3.peg.1923"/>
<feature type="transmembrane region" description="Helical" evidence="1">
    <location>
        <begin position="363"/>
        <end position="383"/>
    </location>
</feature>
<feature type="transmembrane region" description="Helical" evidence="1">
    <location>
        <begin position="466"/>
        <end position="485"/>
    </location>
</feature>
<feature type="transmembrane region" description="Helical" evidence="1">
    <location>
        <begin position="532"/>
        <end position="551"/>
    </location>
</feature>
<dbReference type="InterPro" id="IPR001036">
    <property type="entry name" value="Acrflvin-R"/>
</dbReference>
<dbReference type="Gene3D" id="1.20.1640.10">
    <property type="entry name" value="Multidrug efflux transporter AcrB transmembrane domain"/>
    <property type="match status" value="2"/>
</dbReference>
<dbReference type="AlphaFoldDB" id="L0RCQ0"/>
<feature type="transmembrane region" description="Helical" evidence="1">
    <location>
        <begin position="434"/>
        <end position="454"/>
    </location>
</feature>
<dbReference type="HOGENOM" id="CLU_002755_1_2_7"/>
<protein>
    <submittedName>
        <fullName evidence="2">Acriflavin resistance protein</fullName>
    </submittedName>
</protein>
<dbReference type="EMBL" id="FO203522">
    <property type="protein sequence ID" value="CCO23960.1"/>
    <property type="molecule type" value="Genomic_DNA"/>
</dbReference>
<feature type="transmembrane region" description="Helical" evidence="1">
    <location>
        <begin position="971"/>
        <end position="989"/>
    </location>
</feature>
<organism evidence="2 3">
    <name type="scientific">Maridesulfovibrio hydrothermalis AM13 = DSM 14728</name>
    <dbReference type="NCBI Taxonomy" id="1121451"/>
    <lineage>
        <taxon>Bacteria</taxon>
        <taxon>Pseudomonadati</taxon>
        <taxon>Thermodesulfobacteriota</taxon>
        <taxon>Desulfovibrionia</taxon>
        <taxon>Desulfovibrionales</taxon>
        <taxon>Desulfovibrionaceae</taxon>
        <taxon>Maridesulfovibrio</taxon>
    </lineage>
</organism>
<evidence type="ECO:0000313" key="2">
    <source>
        <dbReference type="EMBL" id="CCO23960.1"/>
    </source>
</evidence>
<dbReference type="Gene3D" id="3.30.2090.10">
    <property type="entry name" value="Multidrug efflux transporter AcrB TolC docking domain, DN and DC subdomains"/>
    <property type="match status" value="2"/>
</dbReference>
<sequence length="1038" mass="113087">MDFVKFSIEKPVSVLVGVILLVLFGGLALSGLPYQLSPSVTEPEITVETSWSGATPYDIERDIIEEQEKVLKGVTGLVEMESECFNSFGRISLRFKIGTDIDDALLRVSNKLNEVKKYPADSDRPVITATGAATSPVIWMIFETLPENKHHIDEFITFFENDVRQYLERVDGVADLFVGGGTENEMHVIIAPEKLAAYNLTIAKVIEVLKSENANISAGNLGVGRRDYRIRTTAEFRSPEEIENVVITSSGQQRVTIADVGKVVRGFDKAEVAMLRNGIPGIAIGVKPEPGSNVLDMTREVKKVVDELNANILAKEGTHLVWVYDQAPYINGAIDLVKQNIIIGGVLAIIVLLIFLQSFSATVIVAIAIPISVIGSFIVFGGLGRSLNIISMSGISFAVGMLVDNAIVVLENIDRHRGMGKPPFKAAYDGASEVWGAVLASTLTTVAVFLPVVFIEEEAGQLFKDIAIAVTCAISLSLFVSVSVIPMLAKQFYSFSKRKKKVKRNFLTRAGGVISDWVMGLLELAIRNWATRISTVVILVAASALIVFSFFPKMEYLPQGNRNLILSILIPPPGLSYEERDSIGEFISSQVEPYIKEEKDGFPQVESLFYVSAPSINLFGAMAKDEERPAELIPLFNRIMNSIPGMFGVSIQASIFESGLGKGRMVAVDFSGTDLNKLIAAAGTMFGMARQAVPGAQVRPIPSLEMLYPEVRIIPDRDRLRAAGMSSRELGEALDVLMDGRKIGDFKQEGKKKIDLKLKASDAGVSTPEELYNSLVATPQGWAVPVSSLSNIERTYGITQIRHLERQRTVTLQITPPKSMPLEQAMDIVQNKLIPEVKEMGLLDGVNVRMSGAADKLTQTREAMQWNFLLAVVITYLLMAALFGNFIYPVIILLTVPLAGAGGFLGLKLENLFIAPQPLDVLTMLGFVILIGVVVNNAILIVHQSLNNVRQGGMEHKEAVLEATRSRLRPIYMSATTSIFGMLPLAIAPGPGSELYRGLGAVVLGGLALSTVFTVFMIPALLMFFIKMEKVGSKDATV</sequence>
<accession>L0RCQ0</accession>
<dbReference type="Gene3D" id="3.30.70.1430">
    <property type="entry name" value="Multidrug efflux transporter AcrB pore domain"/>
    <property type="match status" value="2"/>
</dbReference>
<feature type="transmembrane region" description="Helical" evidence="1">
    <location>
        <begin position="336"/>
        <end position="356"/>
    </location>
</feature>
<proteinExistence type="predicted"/>
<gene>
    <name evidence="2" type="ORF">DESAM_21683</name>
</gene>
<dbReference type="PANTHER" id="PTHR32063:SF0">
    <property type="entry name" value="SWARMING MOTILITY PROTEIN SWRC"/>
    <property type="match status" value="1"/>
</dbReference>
<dbReference type="PRINTS" id="PR00702">
    <property type="entry name" value="ACRIFLAVINRP"/>
</dbReference>
<dbReference type="PANTHER" id="PTHR32063">
    <property type="match status" value="1"/>
</dbReference>
<dbReference type="STRING" id="1121451.DESAM_21683"/>
<keyword evidence="3" id="KW-1185">Reference proteome</keyword>
<dbReference type="eggNOG" id="COG0841">
    <property type="taxonomic scope" value="Bacteria"/>
</dbReference>
<dbReference type="KEGG" id="dhy:DESAM_21683"/>
<dbReference type="InterPro" id="IPR027463">
    <property type="entry name" value="AcrB_DN_DC_subdom"/>
</dbReference>
<name>L0RCQ0_9BACT</name>
<evidence type="ECO:0000313" key="3">
    <source>
        <dbReference type="Proteomes" id="UP000010808"/>
    </source>
</evidence>
<dbReference type="OrthoDB" id="9759330at2"/>
<dbReference type="Gene3D" id="3.30.70.1440">
    <property type="entry name" value="Multidrug efflux transporter AcrB pore domain"/>
    <property type="match status" value="1"/>
</dbReference>
<dbReference type="Proteomes" id="UP000010808">
    <property type="component" value="Chromosome"/>
</dbReference>
<feature type="transmembrane region" description="Helical" evidence="1">
    <location>
        <begin position="12"/>
        <end position="34"/>
    </location>
</feature>
<evidence type="ECO:0000256" key="1">
    <source>
        <dbReference type="SAM" id="Phobius"/>
    </source>
</evidence>
<dbReference type="SUPFAM" id="SSF82714">
    <property type="entry name" value="Multidrug efflux transporter AcrB TolC docking domain, DN and DC subdomains"/>
    <property type="match status" value="2"/>
</dbReference>
<dbReference type="RefSeq" id="WP_015336563.1">
    <property type="nucleotide sequence ID" value="NC_020055.1"/>
</dbReference>
<reference evidence="2 3" key="1">
    <citation type="submission" date="2012-10" db="EMBL/GenBank/DDBJ databases">
        <authorList>
            <person name="Genoscope - CEA"/>
        </authorList>
    </citation>
    <scope>NUCLEOTIDE SEQUENCE [LARGE SCALE GENOMIC DNA]</scope>
    <source>
        <strain evidence="3">AM13 / DSM 14728</strain>
    </source>
</reference>
<keyword evidence="1" id="KW-1133">Transmembrane helix</keyword>
<feature type="transmembrane region" description="Helical" evidence="1">
    <location>
        <begin position="389"/>
        <end position="413"/>
    </location>
</feature>
<feature type="transmembrane region" description="Helical" evidence="1">
    <location>
        <begin position="868"/>
        <end position="901"/>
    </location>
</feature>
<dbReference type="SUPFAM" id="SSF82693">
    <property type="entry name" value="Multidrug efflux transporter AcrB pore domain, PN1, PN2, PC1 and PC2 subdomains"/>
    <property type="match status" value="2"/>
</dbReference>
<dbReference type="SUPFAM" id="SSF82866">
    <property type="entry name" value="Multidrug efflux transporter AcrB transmembrane domain"/>
    <property type="match status" value="2"/>
</dbReference>
<dbReference type="GO" id="GO:0005886">
    <property type="term" value="C:plasma membrane"/>
    <property type="evidence" value="ECO:0007669"/>
    <property type="project" value="TreeGrafter"/>
</dbReference>
<keyword evidence="1" id="KW-0472">Membrane</keyword>
<dbReference type="Pfam" id="PF00873">
    <property type="entry name" value="ACR_tran"/>
    <property type="match status" value="1"/>
</dbReference>
<feature type="transmembrane region" description="Helical" evidence="1">
    <location>
        <begin position="1001"/>
        <end position="1026"/>
    </location>
</feature>
<keyword evidence="1" id="KW-0812">Transmembrane</keyword>